<dbReference type="SMART" id="SM00881">
    <property type="entry name" value="CoA_binding"/>
    <property type="match status" value="1"/>
</dbReference>
<dbReference type="AlphaFoldDB" id="A0A2W7QD40"/>
<dbReference type="InterPro" id="IPR036291">
    <property type="entry name" value="NAD(P)-bd_dom_sf"/>
</dbReference>
<keyword evidence="3" id="KW-1185">Reference proteome</keyword>
<dbReference type="Proteomes" id="UP000249364">
    <property type="component" value="Unassembled WGS sequence"/>
</dbReference>
<sequence length="198" mass="22067">MTQDRNIRVFFVTVPRSAPAPGLMVGRFFILRLRAIQGFLHTMTRPDDATLKKILQRTKTVAVVGVSLNPVRPSYFVARYMKLKGFRVIPVNPGHAGAELLGETVRATLAECPPEVDMVDIFRRSEHVPPIVEEALAHLPNLRTIWMQIGVQNPQAAAQAQARGVDVVQNLCPKMEYQRLFGELRMGGINTGILSSRL</sequence>
<dbReference type="EMBL" id="QKZQ01000010">
    <property type="protein sequence ID" value="PZX42007.1"/>
    <property type="molecule type" value="Genomic_DNA"/>
</dbReference>
<dbReference type="Gene3D" id="3.40.50.720">
    <property type="entry name" value="NAD(P)-binding Rossmann-like Domain"/>
    <property type="match status" value="1"/>
</dbReference>
<organism evidence="2 3">
    <name type="scientific">Roseinatronobacter thiooxidans</name>
    <dbReference type="NCBI Taxonomy" id="121821"/>
    <lineage>
        <taxon>Bacteria</taxon>
        <taxon>Pseudomonadati</taxon>
        <taxon>Pseudomonadota</taxon>
        <taxon>Alphaproteobacteria</taxon>
        <taxon>Rhodobacterales</taxon>
        <taxon>Paracoccaceae</taxon>
        <taxon>Roseinatronobacter</taxon>
    </lineage>
</organism>
<dbReference type="Pfam" id="PF13380">
    <property type="entry name" value="CoA_binding_2"/>
    <property type="match status" value="1"/>
</dbReference>
<evidence type="ECO:0000313" key="3">
    <source>
        <dbReference type="Proteomes" id="UP000249364"/>
    </source>
</evidence>
<dbReference type="STRING" id="121821.GCA_001870675_03263"/>
<accession>A0A2W7QD40</accession>
<name>A0A2W7QD40_9RHOB</name>
<reference evidence="2 3" key="1">
    <citation type="submission" date="2018-06" db="EMBL/GenBank/DDBJ databases">
        <title>Genomic Encyclopedia of Archaeal and Bacterial Type Strains, Phase II (KMG-II): from individual species to whole genera.</title>
        <authorList>
            <person name="Goeker M."/>
        </authorList>
    </citation>
    <scope>NUCLEOTIDE SEQUENCE [LARGE SCALE GENOMIC DNA]</scope>
    <source>
        <strain evidence="2 3">DSM 13087</strain>
    </source>
</reference>
<dbReference type="SUPFAM" id="SSF51735">
    <property type="entry name" value="NAD(P)-binding Rossmann-fold domains"/>
    <property type="match status" value="1"/>
</dbReference>
<dbReference type="InterPro" id="IPR003781">
    <property type="entry name" value="CoA-bd"/>
</dbReference>
<protein>
    <recommendedName>
        <fullName evidence="1">CoA-binding domain-containing protein</fullName>
    </recommendedName>
</protein>
<dbReference type="PANTHER" id="PTHR33303">
    <property type="entry name" value="CYTOPLASMIC PROTEIN-RELATED"/>
    <property type="match status" value="1"/>
</dbReference>
<evidence type="ECO:0000259" key="1">
    <source>
        <dbReference type="SMART" id="SM00881"/>
    </source>
</evidence>
<gene>
    <name evidence="2" type="ORF">LY56_02299</name>
</gene>
<dbReference type="PANTHER" id="PTHR33303:SF2">
    <property type="entry name" value="COA-BINDING DOMAIN-CONTAINING PROTEIN"/>
    <property type="match status" value="1"/>
</dbReference>
<feature type="domain" description="CoA-binding" evidence="1">
    <location>
        <begin position="55"/>
        <end position="151"/>
    </location>
</feature>
<evidence type="ECO:0000313" key="2">
    <source>
        <dbReference type="EMBL" id="PZX42007.1"/>
    </source>
</evidence>
<proteinExistence type="predicted"/>
<comment type="caution">
    <text evidence="2">The sequence shown here is derived from an EMBL/GenBank/DDBJ whole genome shotgun (WGS) entry which is preliminary data.</text>
</comment>